<dbReference type="EMBL" id="BMKW01000011">
    <property type="protein sequence ID" value="GGJ31869.1"/>
    <property type="molecule type" value="Genomic_DNA"/>
</dbReference>
<feature type="transmembrane region" description="Helical" evidence="6">
    <location>
        <begin position="130"/>
        <end position="150"/>
    </location>
</feature>
<name>A0A917NVE9_9PROT</name>
<comment type="similarity">
    <text evidence="2">Belongs to the drug/metabolite transporter (DMT) superfamily. 10 TMS drug/metabolite exporter (DME) (TC 2.A.7.3) family.</text>
</comment>
<dbReference type="AlphaFoldDB" id="A0A917NVE9"/>
<sequence>MTAGPARPTRLATLRGMAWMVAAGFLFCLLNTIARRLSQELDPFQTQFLRYLAGLVVLLPFILRTGLAAWRPHDFWGQGWRGMVHTAGLLLWFWALPHVPMADMTAIGFTGPIFIMAGAVMFLGEPMVRARWIAAVVGFLGVLVVVAPQFTGTGRGFWSLVMLSSSPLFAASFLITKALTRRDRPEVIVAWQAITVATFSLPFAMAGWIWPTAEQWGWFLITGLLGSAGHWCLTEAFRIADMSATQPIRFVDMVWSATLGWLVFAEVPATTTFAGAAVIFGATTWIARREAVRR</sequence>
<organism evidence="8 9">
    <name type="scientific">Neoroseomonas lacus</name>
    <dbReference type="NCBI Taxonomy" id="287609"/>
    <lineage>
        <taxon>Bacteria</taxon>
        <taxon>Pseudomonadati</taxon>
        <taxon>Pseudomonadota</taxon>
        <taxon>Alphaproteobacteria</taxon>
        <taxon>Acetobacterales</taxon>
        <taxon>Acetobacteraceae</taxon>
        <taxon>Neoroseomonas</taxon>
    </lineage>
</organism>
<reference evidence="8" key="1">
    <citation type="journal article" date="2014" name="Int. J. Syst. Evol. Microbiol.">
        <title>Complete genome sequence of Corynebacterium casei LMG S-19264T (=DSM 44701T), isolated from a smear-ripened cheese.</title>
        <authorList>
            <consortium name="US DOE Joint Genome Institute (JGI-PGF)"/>
            <person name="Walter F."/>
            <person name="Albersmeier A."/>
            <person name="Kalinowski J."/>
            <person name="Ruckert C."/>
        </authorList>
    </citation>
    <scope>NUCLEOTIDE SEQUENCE</scope>
    <source>
        <strain evidence="8">CGMCC 1.3617</strain>
    </source>
</reference>
<feature type="domain" description="EamA" evidence="7">
    <location>
        <begin position="15"/>
        <end position="146"/>
    </location>
</feature>
<dbReference type="InterPro" id="IPR000620">
    <property type="entry name" value="EamA_dom"/>
</dbReference>
<keyword evidence="3 6" id="KW-0812">Transmembrane</keyword>
<keyword evidence="4 6" id="KW-1133">Transmembrane helix</keyword>
<keyword evidence="5 6" id="KW-0472">Membrane</keyword>
<evidence type="ECO:0000313" key="9">
    <source>
        <dbReference type="Proteomes" id="UP000661507"/>
    </source>
</evidence>
<feature type="domain" description="EamA" evidence="7">
    <location>
        <begin position="157"/>
        <end position="286"/>
    </location>
</feature>
<evidence type="ECO:0000256" key="4">
    <source>
        <dbReference type="ARBA" id="ARBA00022989"/>
    </source>
</evidence>
<dbReference type="GO" id="GO:0016020">
    <property type="term" value="C:membrane"/>
    <property type="evidence" value="ECO:0007669"/>
    <property type="project" value="UniProtKB-SubCell"/>
</dbReference>
<protein>
    <submittedName>
        <fullName evidence="8">Membrane protein</fullName>
    </submittedName>
</protein>
<dbReference type="InterPro" id="IPR037185">
    <property type="entry name" value="EmrE-like"/>
</dbReference>
<evidence type="ECO:0000256" key="3">
    <source>
        <dbReference type="ARBA" id="ARBA00022692"/>
    </source>
</evidence>
<dbReference type="SUPFAM" id="SSF103481">
    <property type="entry name" value="Multidrug resistance efflux transporter EmrE"/>
    <property type="match status" value="2"/>
</dbReference>
<dbReference type="PANTHER" id="PTHR22911:SF6">
    <property type="entry name" value="SOLUTE CARRIER FAMILY 35 MEMBER G1"/>
    <property type="match status" value="1"/>
</dbReference>
<gene>
    <name evidence="8" type="ORF">GCM10011320_44180</name>
</gene>
<evidence type="ECO:0000313" key="8">
    <source>
        <dbReference type="EMBL" id="GGJ31869.1"/>
    </source>
</evidence>
<feature type="transmembrane region" description="Helical" evidence="6">
    <location>
        <begin position="156"/>
        <end position="175"/>
    </location>
</feature>
<dbReference type="Proteomes" id="UP000661507">
    <property type="component" value="Unassembled WGS sequence"/>
</dbReference>
<feature type="transmembrane region" description="Helical" evidence="6">
    <location>
        <begin position="270"/>
        <end position="287"/>
    </location>
</feature>
<keyword evidence="9" id="KW-1185">Reference proteome</keyword>
<comment type="caution">
    <text evidence="8">The sequence shown here is derived from an EMBL/GenBank/DDBJ whole genome shotgun (WGS) entry which is preliminary data.</text>
</comment>
<comment type="subcellular location">
    <subcellularLocation>
        <location evidence="1">Membrane</location>
        <topology evidence="1">Multi-pass membrane protein</topology>
    </subcellularLocation>
</comment>
<feature type="transmembrane region" description="Helical" evidence="6">
    <location>
        <begin position="187"/>
        <end position="210"/>
    </location>
</feature>
<proteinExistence type="inferred from homology"/>
<evidence type="ECO:0000256" key="1">
    <source>
        <dbReference type="ARBA" id="ARBA00004141"/>
    </source>
</evidence>
<reference evidence="8" key="2">
    <citation type="submission" date="2020-09" db="EMBL/GenBank/DDBJ databases">
        <authorList>
            <person name="Sun Q."/>
            <person name="Zhou Y."/>
        </authorList>
    </citation>
    <scope>NUCLEOTIDE SEQUENCE</scope>
    <source>
        <strain evidence="8">CGMCC 1.3617</strain>
    </source>
</reference>
<dbReference type="Pfam" id="PF00892">
    <property type="entry name" value="EamA"/>
    <property type="match status" value="2"/>
</dbReference>
<evidence type="ECO:0000256" key="5">
    <source>
        <dbReference type="ARBA" id="ARBA00023136"/>
    </source>
</evidence>
<evidence type="ECO:0000256" key="2">
    <source>
        <dbReference type="ARBA" id="ARBA00009853"/>
    </source>
</evidence>
<feature type="transmembrane region" description="Helical" evidence="6">
    <location>
        <begin position="82"/>
        <end position="99"/>
    </location>
</feature>
<accession>A0A917NVE9</accession>
<evidence type="ECO:0000259" key="7">
    <source>
        <dbReference type="Pfam" id="PF00892"/>
    </source>
</evidence>
<dbReference type="PANTHER" id="PTHR22911">
    <property type="entry name" value="ACYL-MALONYL CONDENSING ENZYME-RELATED"/>
    <property type="match status" value="1"/>
</dbReference>
<feature type="transmembrane region" description="Helical" evidence="6">
    <location>
        <begin position="105"/>
        <end position="123"/>
    </location>
</feature>
<evidence type="ECO:0000256" key="6">
    <source>
        <dbReference type="SAM" id="Phobius"/>
    </source>
</evidence>
<feature type="transmembrane region" description="Helical" evidence="6">
    <location>
        <begin position="48"/>
        <end position="70"/>
    </location>
</feature>